<feature type="compositionally biased region" description="Polar residues" evidence="1">
    <location>
        <begin position="52"/>
        <end position="65"/>
    </location>
</feature>
<feature type="region of interest" description="Disordered" evidence="1">
    <location>
        <begin position="36"/>
        <end position="65"/>
    </location>
</feature>
<evidence type="ECO:0000313" key="3">
    <source>
        <dbReference type="Proteomes" id="UP000005239"/>
    </source>
</evidence>
<reference evidence="2" key="2">
    <citation type="submission" date="2022-06" db="UniProtKB">
        <authorList>
            <consortium name="EnsemblMetazoa"/>
        </authorList>
    </citation>
    <scope>IDENTIFICATION</scope>
    <source>
        <strain evidence="2">PS312</strain>
    </source>
</reference>
<sequence>MQQHAQTEYRNRTDGFPDVAAVERQFRDTHLSSWQNVRRNRPTQRSSESRFHSTSATNNNWRRSRQQCSSDSVKYREILPIEEDERKAIDIIREAAALIRQEDFEYRRKSKALRRKIIPHYECLTGAMVRREQIQHDSYEKHGDRHAIDSHKEIFGHKKDEETALKERMIHLAKWLLKNPVDDQVEYNADEEIQLSEESKDDHSDANK</sequence>
<keyword evidence="3" id="KW-1185">Reference proteome</keyword>
<dbReference type="EnsemblMetazoa" id="PPA20282.1">
    <property type="protein sequence ID" value="PPA20282.1"/>
    <property type="gene ID" value="WBGene00109836"/>
</dbReference>
<accession>A0A2A6CUZ9</accession>
<proteinExistence type="predicted"/>
<feature type="compositionally biased region" description="Basic and acidic residues" evidence="1">
    <location>
        <begin position="197"/>
        <end position="208"/>
    </location>
</feature>
<dbReference type="AlphaFoldDB" id="A0A2A6CUZ9"/>
<dbReference type="Proteomes" id="UP000005239">
    <property type="component" value="Unassembled WGS sequence"/>
</dbReference>
<evidence type="ECO:0000313" key="2">
    <source>
        <dbReference type="EnsemblMetazoa" id="PPA20282.1"/>
    </source>
</evidence>
<reference evidence="3" key="1">
    <citation type="journal article" date="2008" name="Nat. Genet.">
        <title>The Pristionchus pacificus genome provides a unique perspective on nematode lifestyle and parasitism.</title>
        <authorList>
            <person name="Dieterich C."/>
            <person name="Clifton S.W."/>
            <person name="Schuster L.N."/>
            <person name="Chinwalla A."/>
            <person name="Delehaunty K."/>
            <person name="Dinkelacker I."/>
            <person name="Fulton L."/>
            <person name="Fulton R."/>
            <person name="Godfrey J."/>
            <person name="Minx P."/>
            <person name="Mitreva M."/>
            <person name="Roeseler W."/>
            <person name="Tian H."/>
            <person name="Witte H."/>
            <person name="Yang S.P."/>
            <person name="Wilson R.K."/>
            <person name="Sommer R.J."/>
        </authorList>
    </citation>
    <scope>NUCLEOTIDE SEQUENCE [LARGE SCALE GENOMIC DNA]</scope>
    <source>
        <strain evidence="3">PS312</strain>
    </source>
</reference>
<accession>A0A8R1YFK5</accession>
<evidence type="ECO:0000256" key="1">
    <source>
        <dbReference type="SAM" id="MobiDB-lite"/>
    </source>
</evidence>
<feature type="region of interest" description="Disordered" evidence="1">
    <location>
        <begin position="188"/>
        <end position="208"/>
    </location>
</feature>
<name>A0A2A6CUZ9_PRIPA</name>
<protein>
    <submittedName>
        <fullName evidence="2">Uncharacterized protein</fullName>
    </submittedName>
</protein>
<gene>
    <name evidence="2" type="primary">WBGene00109836</name>
</gene>
<organism evidence="2 3">
    <name type="scientific">Pristionchus pacificus</name>
    <name type="common">Parasitic nematode worm</name>
    <dbReference type="NCBI Taxonomy" id="54126"/>
    <lineage>
        <taxon>Eukaryota</taxon>
        <taxon>Metazoa</taxon>
        <taxon>Ecdysozoa</taxon>
        <taxon>Nematoda</taxon>
        <taxon>Chromadorea</taxon>
        <taxon>Rhabditida</taxon>
        <taxon>Rhabditina</taxon>
        <taxon>Diplogasteromorpha</taxon>
        <taxon>Diplogasteroidea</taxon>
        <taxon>Neodiplogasteridae</taxon>
        <taxon>Pristionchus</taxon>
    </lineage>
</organism>